<dbReference type="GO" id="GO:0008237">
    <property type="term" value="F:metallopeptidase activity"/>
    <property type="evidence" value="ECO:0007669"/>
    <property type="project" value="UniProtKB-KW"/>
</dbReference>
<dbReference type="EMBL" id="QWLV01000006">
    <property type="protein sequence ID" value="RHW17001.1"/>
    <property type="molecule type" value="Genomic_DNA"/>
</dbReference>
<feature type="transmembrane region" description="Helical" evidence="1">
    <location>
        <begin position="62"/>
        <end position="83"/>
    </location>
</feature>
<dbReference type="Proteomes" id="UP000266693">
    <property type="component" value="Unassembled WGS sequence"/>
</dbReference>
<evidence type="ECO:0000313" key="4">
    <source>
        <dbReference type="Proteomes" id="UP000266693"/>
    </source>
</evidence>
<dbReference type="GO" id="GO:0004175">
    <property type="term" value="F:endopeptidase activity"/>
    <property type="evidence" value="ECO:0007669"/>
    <property type="project" value="UniProtKB-ARBA"/>
</dbReference>
<dbReference type="Pfam" id="PF02517">
    <property type="entry name" value="Rce1-like"/>
    <property type="match status" value="1"/>
</dbReference>
<reference evidence="3 4" key="1">
    <citation type="submission" date="2018-08" db="EMBL/GenBank/DDBJ databases">
        <title>The multiple taxonomic identification of Sphingomonas gilva.</title>
        <authorList>
            <person name="Zhu D."/>
            <person name="Zheng S."/>
        </authorList>
    </citation>
    <scope>NUCLEOTIDE SEQUENCE [LARGE SCALE GENOMIC DNA]</scope>
    <source>
        <strain evidence="3 4">ZDH117</strain>
    </source>
</reference>
<keyword evidence="1" id="KW-1133">Transmembrane helix</keyword>
<feature type="transmembrane region" description="Helical" evidence="1">
    <location>
        <begin position="103"/>
        <end position="123"/>
    </location>
</feature>
<keyword evidence="4" id="KW-1185">Reference proteome</keyword>
<dbReference type="PANTHER" id="PTHR39430:SF1">
    <property type="entry name" value="PROTEASE"/>
    <property type="match status" value="1"/>
</dbReference>
<organism evidence="3 4">
    <name type="scientific">Sphingomonas gilva</name>
    <dbReference type="NCBI Taxonomy" id="2305907"/>
    <lineage>
        <taxon>Bacteria</taxon>
        <taxon>Pseudomonadati</taxon>
        <taxon>Pseudomonadota</taxon>
        <taxon>Alphaproteobacteria</taxon>
        <taxon>Sphingomonadales</taxon>
        <taxon>Sphingomonadaceae</taxon>
        <taxon>Sphingomonas</taxon>
    </lineage>
</organism>
<dbReference type="InterPro" id="IPR003675">
    <property type="entry name" value="Rce1/LyrA-like_dom"/>
</dbReference>
<keyword evidence="1" id="KW-0472">Membrane</keyword>
<evidence type="ECO:0000256" key="1">
    <source>
        <dbReference type="SAM" id="Phobius"/>
    </source>
</evidence>
<feature type="transmembrane region" description="Helical" evidence="1">
    <location>
        <begin position="21"/>
        <end position="42"/>
    </location>
</feature>
<comment type="caution">
    <text evidence="3">The sequence shown here is derived from an EMBL/GenBank/DDBJ whole genome shotgun (WGS) entry which is preliminary data.</text>
</comment>
<accession>A0A396RTL7</accession>
<name>A0A396RTL7_9SPHN</name>
<dbReference type="AlphaFoldDB" id="A0A396RTL7"/>
<feature type="domain" description="CAAX prenyl protease 2/Lysostaphin resistance protein A-like" evidence="2">
    <location>
        <begin position="139"/>
        <end position="230"/>
    </location>
</feature>
<dbReference type="OrthoDB" id="7573544at2"/>
<evidence type="ECO:0000313" key="3">
    <source>
        <dbReference type="EMBL" id="RHW17001.1"/>
    </source>
</evidence>
<feature type="transmembrane region" description="Helical" evidence="1">
    <location>
        <begin position="169"/>
        <end position="189"/>
    </location>
</feature>
<keyword evidence="3" id="KW-0482">Metalloprotease</keyword>
<feature type="transmembrane region" description="Helical" evidence="1">
    <location>
        <begin position="201"/>
        <end position="228"/>
    </location>
</feature>
<gene>
    <name evidence="3" type="ORF">D1610_12795</name>
</gene>
<dbReference type="GO" id="GO:0006508">
    <property type="term" value="P:proteolysis"/>
    <property type="evidence" value="ECO:0007669"/>
    <property type="project" value="UniProtKB-KW"/>
</dbReference>
<keyword evidence="1" id="KW-0812">Transmembrane</keyword>
<sequence length="305" mass="30594">MYRSWSMPSKADTAPADFRGGMIRAVVALVVAVALCAAFVFFGPGLAERLVPLLPASQAENYALIETLFVAVIFGAMIVAALVAGRLMGVNPLRMGARPLPSFGLGVAIGAGGLLVAAGYAALSGAAVAGEGGGAGAAMILWGVAAIAVQAGAEEIYFRGWLQPVLQQAWGGAAAVLLTAVAFSGLHIMGGARAPVSLLNLFLGGVMFGLLALKGQGIAAALGAHIAWNATEQLGVGLDPNPGTGSFGAAIDYDLAGRVLWGGSEEGLNASIAMTFALLAIVVPLLMLARRPKAEAKLATSAATG</sequence>
<dbReference type="PANTHER" id="PTHR39430">
    <property type="entry name" value="MEMBRANE-ASSOCIATED PROTEASE-RELATED"/>
    <property type="match status" value="1"/>
</dbReference>
<protein>
    <submittedName>
        <fullName evidence="3">CPBP family intramembrane metalloprotease</fullName>
    </submittedName>
</protein>
<proteinExistence type="predicted"/>
<feature type="transmembrane region" description="Helical" evidence="1">
    <location>
        <begin position="268"/>
        <end position="289"/>
    </location>
</feature>
<evidence type="ECO:0000259" key="2">
    <source>
        <dbReference type="Pfam" id="PF02517"/>
    </source>
</evidence>
<keyword evidence="3" id="KW-0378">Hydrolase</keyword>
<dbReference type="GO" id="GO:0080120">
    <property type="term" value="P:CAAX-box protein maturation"/>
    <property type="evidence" value="ECO:0007669"/>
    <property type="project" value="UniProtKB-ARBA"/>
</dbReference>
<keyword evidence="3" id="KW-0645">Protease</keyword>